<evidence type="ECO:0000256" key="1">
    <source>
        <dbReference type="SAM" id="SignalP"/>
    </source>
</evidence>
<feature type="chain" id="PRO_5043754474" evidence="1">
    <location>
        <begin position="21"/>
        <end position="135"/>
    </location>
</feature>
<comment type="caution">
    <text evidence="2">The sequence shown here is derived from an EMBL/GenBank/DDBJ whole genome shotgun (WGS) entry which is preliminary data.</text>
</comment>
<gene>
    <name evidence="2" type="ORF">R3P38DRAFT_2756684</name>
</gene>
<reference evidence="2 3" key="1">
    <citation type="journal article" date="2024" name="J Genomics">
        <title>Draft genome sequencing and assembly of Favolaschia claudopus CIRM-BRFM 2984 isolated from oak limbs.</title>
        <authorList>
            <person name="Navarro D."/>
            <person name="Drula E."/>
            <person name="Chaduli D."/>
            <person name="Cazenave R."/>
            <person name="Ahrendt S."/>
            <person name="Wang J."/>
            <person name="Lipzen A."/>
            <person name="Daum C."/>
            <person name="Barry K."/>
            <person name="Grigoriev I.V."/>
            <person name="Favel A."/>
            <person name="Rosso M.N."/>
            <person name="Martin F."/>
        </authorList>
    </citation>
    <scope>NUCLEOTIDE SEQUENCE [LARGE SCALE GENOMIC DNA]</scope>
    <source>
        <strain evidence="2 3">CIRM-BRFM 2984</strain>
    </source>
</reference>
<accession>A0AAW0EGY6</accession>
<keyword evidence="3" id="KW-1185">Reference proteome</keyword>
<keyword evidence="1" id="KW-0732">Signal</keyword>
<protein>
    <submittedName>
        <fullName evidence="2">Uncharacterized protein</fullName>
    </submittedName>
</protein>
<proteinExistence type="predicted"/>
<name>A0AAW0EGY6_9AGAR</name>
<dbReference type="EMBL" id="JAWWNJ010000001">
    <property type="protein sequence ID" value="KAK7063853.1"/>
    <property type="molecule type" value="Genomic_DNA"/>
</dbReference>
<feature type="signal peptide" evidence="1">
    <location>
        <begin position="1"/>
        <end position="20"/>
    </location>
</feature>
<sequence>MFHRPDELFLLLLLLPATNLEEVYGGGGWYCEQNTYCSEWVSCKGRNEGAESTGTASEGALDVTQLKPEKIRAVWQRMVGEWYNERVLVRDMIAVMSSVVGTMSVLCRWRAAIQKIMRSAASAEAYRIVTHDASE</sequence>
<evidence type="ECO:0000313" key="3">
    <source>
        <dbReference type="Proteomes" id="UP001362999"/>
    </source>
</evidence>
<organism evidence="2 3">
    <name type="scientific">Favolaschia claudopus</name>
    <dbReference type="NCBI Taxonomy" id="2862362"/>
    <lineage>
        <taxon>Eukaryota</taxon>
        <taxon>Fungi</taxon>
        <taxon>Dikarya</taxon>
        <taxon>Basidiomycota</taxon>
        <taxon>Agaricomycotina</taxon>
        <taxon>Agaricomycetes</taxon>
        <taxon>Agaricomycetidae</taxon>
        <taxon>Agaricales</taxon>
        <taxon>Marasmiineae</taxon>
        <taxon>Mycenaceae</taxon>
        <taxon>Favolaschia</taxon>
    </lineage>
</organism>
<dbReference type="AlphaFoldDB" id="A0AAW0EGY6"/>
<evidence type="ECO:0000313" key="2">
    <source>
        <dbReference type="EMBL" id="KAK7063853.1"/>
    </source>
</evidence>
<dbReference type="Proteomes" id="UP001362999">
    <property type="component" value="Unassembled WGS sequence"/>
</dbReference>